<dbReference type="AlphaFoldDB" id="A0A5J6V611"/>
<organism evidence="1 2">
    <name type="scientific">Ornithinimicrobium pratense</name>
    <dbReference type="NCBI Taxonomy" id="2593973"/>
    <lineage>
        <taxon>Bacteria</taxon>
        <taxon>Bacillati</taxon>
        <taxon>Actinomycetota</taxon>
        <taxon>Actinomycetes</taxon>
        <taxon>Micrococcales</taxon>
        <taxon>Ornithinimicrobiaceae</taxon>
        <taxon>Ornithinimicrobium</taxon>
    </lineage>
</organism>
<gene>
    <name evidence="1" type="ORF">FY030_07665</name>
</gene>
<proteinExistence type="predicted"/>
<dbReference type="RefSeq" id="WP_158060999.1">
    <property type="nucleotide sequence ID" value="NZ_CP044427.1"/>
</dbReference>
<evidence type="ECO:0008006" key="3">
    <source>
        <dbReference type="Google" id="ProtNLM"/>
    </source>
</evidence>
<dbReference type="KEGG" id="serw:FY030_07665"/>
<evidence type="ECO:0000313" key="2">
    <source>
        <dbReference type="Proteomes" id="UP000326546"/>
    </source>
</evidence>
<name>A0A5J6V611_9MICO</name>
<reference evidence="1 2" key="1">
    <citation type="submission" date="2019-09" db="EMBL/GenBank/DDBJ databases">
        <title>Serinicoccus pratensis sp. nov., isolated from meadow soil.</title>
        <authorList>
            <person name="Zhang W."/>
        </authorList>
    </citation>
    <scope>NUCLEOTIDE SEQUENCE [LARGE SCALE GENOMIC DNA]</scope>
    <source>
        <strain evidence="1 2">W204</strain>
    </source>
</reference>
<dbReference type="OrthoDB" id="3368165at2"/>
<evidence type="ECO:0000313" key="1">
    <source>
        <dbReference type="EMBL" id="QFG68611.1"/>
    </source>
</evidence>
<protein>
    <recommendedName>
        <fullName evidence="3">Phosphodiesterase</fullName>
    </recommendedName>
</protein>
<keyword evidence="2" id="KW-1185">Reference proteome</keyword>
<accession>A0A5J6V611</accession>
<dbReference type="EMBL" id="CP044427">
    <property type="protein sequence ID" value="QFG68611.1"/>
    <property type="molecule type" value="Genomic_DNA"/>
</dbReference>
<dbReference type="Proteomes" id="UP000326546">
    <property type="component" value="Chromosome"/>
</dbReference>
<sequence>MSSSRPAAATTPLVQSLAEAGGALLAAAFGATARIRGTRALHPVGVCGNGRLSVTPGPPSGVVVLDDPGPHECVLRWSRATGRQRGLDVEGLALRVDGPGRGDVLFASTGTGVLGRHLLWVRTPRRHGPVTTLLPLQSACGPLLLALDPKAAGDEHLPTAYRLLVSAPGHPWHERGRLDVTWTDQDCPRRHDPVGHPPVGLWTHPFWAALRTPSYVSSQLVEAREVTAEPVTGER</sequence>